<dbReference type="RefSeq" id="WP_179633558.1">
    <property type="nucleotide sequence ID" value="NZ_JACCFH010000001.1"/>
</dbReference>
<keyword evidence="2" id="KW-0067">ATP-binding</keyword>
<organism evidence="3 4">
    <name type="scientific">Sphaerotilus montanus</name>
    <dbReference type="NCBI Taxonomy" id="522889"/>
    <lineage>
        <taxon>Bacteria</taxon>
        <taxon>Pseudomonadati</taxon>
        <taxon>Pseudomonadota</taxon>
        <taxon>Betaproteobacteria</taxon>
        <taxon>Burkholderiales</taxon>
        <taxon>Sphaerotilaceae</taxon>
        <taxon>Sphaerotilus</taxon>
    </lineage>
</organism>
<dbReference type="CDD" id="cd05387">
    <property type="entry name" value="BY-kinase"/>
    <property type="match status" value="1"/>
</dbReference>
<evidence type="ECO:0000313" key="4">
    <source>
        <dbReference type="Proteomes" id="UP000518288"/>
    </source>
</evidence>
<keyword evidence="1" id="KW-0547">Nucleotide-binding</keyword>
<dbReference type="InterPro" id="IPR027417">
    <property type="entry name" value="P-loop_NTPase"/>
</dbReference>
<keyword evidence="3" id="KW-0418">Kinase</keyword>
<protein>
    <submittedName>
        <fullName evidence="3">Receptor protein-tyrosine kinase</fullName>
        <ecNumber evidence="3">2.7.10.1</ecNumber>
    </submittedName>
</protein>
<accession>A0A7Y9UJF3</accession>
<dbReference type="GO" id="GO:0005886">
    <property type="term" value="C:plasma membrane"/>
    <property type="evidence" value="ECO:0007669"/>
    <property type="project" value="TreeGrafter"/>
</dbReference>
<dbReference type="PANTHER" id="PTHR32309:SF13">
    <property type="entry name" value="FERRIC ENTEROBACTIN TRANSPORT PROTEIN FEPE"/>
    <property type="match status" value="1"/>
</dbReference>
<dbReference type="InterPro" id="IPR005702">
    <property type="entry name" value="Wzc-like_C"/>
</dbReference>
<evidence type="ECO:0000313" key="3">
    <source>
        <dbReference type="EMBL" id="NYG32700.1"/>
    </source>
</evidence>
<dbReference type="Pfam" id="PF06564">
    <property type="entry name" value="CBP_BcsQ"/>
    <property type="match status" value="1"/>
</dbReference>
<keyword evidence="3" id="KW-0675">Receptor</keyword>
<dbReference type="InterPro" id="IPR037257">
    <property type="entry name" value="T2SS_E_N_sf"/>
</dbReference>
<evidence type="ECO:0000256" key="2">
    <source>
        <dbReference type="ARBA" id="ARBA00022840"/>
    </source>
</evidence>
<dbReference type="SUPFAM" id="SSF160246">
    <property type="entry name" value="EspE N-terminal domain-like"/>
    <property type="match status" value="1"/>
</dbReference>
<dbReference type="PANTHER" id="PTHR32309">
    <property type="entry name" value="TYROSINE-PROTEIN KINASE"/>
    <property type="match status" value="1"/>
</dbReference>
<dbReference type="AlphaFoldDB" id="A0A7Y9UJF3"/>
<dbReference type="Gene3D" id="3.40.50.300">
    <property type="entry name" value="P-loop containing nucleotide triphosphate hydrolases"/>
    <property type="match status" value="1"/>
</dbReference>
<dbReference type="Proteomes" id="UP000518288">
    <property type="component" value="Unassembled WGS sequence"/>
</dbReference>
<keyword evidence="3" id="KW-0829">Tyrosine-protein kinase</keyword>
<evidence type="ECO:0000256" key="1">
    <source>
        <dbReference type="ARBA" id="ARBA00022741"/>
    </source>
</evidence>
<dbReference type="GO" id="GO:0004714">
    <property type="term" value="F:transmembrane receptor protein tyrosine kinase activity"/>
    <property type="evidence" value="ECO:0007669"/>
    <property type="project" value="UniProtKB-EC"/>
</dbReference>
<gene>
    <name evidence="3" type="ORF">BDD16_001686</name>
</gene>
<dbReference type="InterPro" id="IPR050445">
    <property type="entry name" value="Bact_polysacc_biosynth/exp"/>
</dbReference>
<sequence length="300" mass="32513">MDMKRDFELSRVSPIEEALFTVEPQHTLSLGDILRRQCQLGDAEVARIVTLQAERGLRFGDAAVALRLVQPDDVAQALARQFSYACTTVQAAPHLAELAAAVDPHGDKAEIFRDLRAQIMLRPGGTEPVALAVVSPTPGDGRTHIAANLAVVFSQMGQRTVLVDANLRAPRLHTLFDLPSRPGLTAILADRQVAGELDRIDALPNLHVLQVGAPPPNPQELVQRETFRTLLRELTRKFDRVIVDTPAAQGAADARVIATACTQALVVGRRDHSAAAHLRALVEGLRAQRVDLVGVVLNTH</sequence>
<dbReference type="SUPFAM" id="SSF52540">
    <property type="entry name" value="P-loop containing nucleoside triphosphate hydrolases"/>
    <property type="match status" value="1"/>
</dbReference>
<proteinExistence type="predicted"/>
<dbReference type="EMBL" id="JACCFH010000001">
    <property type="protein sequence ID" value="NYG32700.1"/>
    <property type="molecule type" value="Genomic_DNA"/>
</dbReference>
<keyword evidence="4" id="KW-1185">Reference proteome</keyword>
<keyword evidence="3" id="KW-0808">Transferase</keyword>
<comment type="caution">
    <text evidence="3">The sequence shown here is derived from an EMBL/GenBank/DDBJ whole genome shotgun (WGS) entry which is preliminary data.</text>
</comment>
<dbReference type="NCBIfam" id="TIGR01007">
    <property type="entry name" value="eps_fam"/>
    <property type="match status" value="1"/>
</dbReference>
<reference evidence="3 4" key="1">
    <citation type="submission" date="2020-07" db="EMBL/GenBank/DDBJ databases">
        <title>Genomic Encyclopedia of Archaeal and Bacterial Type Strains, Phase II (KMG-II): from individual species to whole genera.</title>
        <authorList>
            <person name="Goeker M."/>
        </authorList>
    </citation>
    <scope>NUCLEOTIDE SEQUENCE [LARGE SCALE GENOMIC DNA]</scope>
    <source>
        <strain evidence="3 4">DSM 21226</strain>
    </source>
</reference>
<name>A0A7Y9UJF3_9BURK</name>
<dbReference type="InterPro" id="IPR017746">
    <property type="entry name" value="Cellulose_synthase_operon_BcsQ"/>
</dbReference>
<dbReference type="GO" id="GO:0005524">
    <property type="term" value="F:ATP binding"/>
    <property type="evidence" value="ECO:0007669"/>
    <property type="project" value="UniProtKB-KW"/>
</dbReference>
<dbReference type="EC" id="2.7.10.1" evidence="3"/>